<sequence length="164" mass="17306">MSDNLRNAAAELIAVLKMSGYRLSTAESCTGGMVSMALCSVENSGEYYNSGFITFSDIAKNRILGVPLKLLSAYTAVSDPVVREMAKGAKRLPDEDIGLAISGYAGPGGGADGTPAGTVWFAWCLADDSIHTSVRHFEGDYEQVIQQATLFALKHLTALLLPGG</sequence>
<reference evidence="2 3" key="1">
    <citation type="submission" date="2019-04" db="EMBL/GenBank/DDBJ databases">
        <authorList>
            <person name="Li M."/>
            <person name="Gao C."/>
        </authorList>
    </citation>
    <scope>NUCLEOTIDE SEQUENCE [LARGE SCALE GENOMIC DNA]</scope>
    <source>
        <strain evidence="2 3">BGMRC 2031</strain>
    </source>
</reference>
<dbReference type="Gene3D" id="3.90.950.20">
    <property type="entry name" value="CinA-like"/>
    <property type="match status" value="1"/>
</dbReference>
<dbReference type="Pfam" id="PF02464">
    <property type="entry name" value="CinA"/>
    <property type="match status" value="1"/>
</dbReference>
<proteinExistence type="predicted"/>
<dbReference type="Proteomes" id="UP000305202">
    <property type="component" value="Unassembled WGS sequence"/>
</dbReference>
<accession>A0ABY2SLS7</accession>
<dbReference type="InterPro" id="IPR036653">
    <property type="entry name" value="CinA-like_C"/>
</dbReference>
<evidence type="ECO:0000313" key="3">
    <source>
        <dbReference type="Proteomes" id="UP000305202"/>
    </source>
</evidence>
<gene>
    <name evidence="2" type="ORF">FCN80_12245</name>
</gene>
<dbReference type="EMBL" id="SZPQ01000016">
    <property type="protein sequence ID" value="TKI05978.1"/>
    <property type="molecule type" value="Genomic_DNA"/>
</dbReference>
<dbReference type="InterPro" id="IPR008136">
    <property type="entry name" value="CinA_C"/>
</dbReference>
<feature type="domain" description="CinA C-terminal" evidence="1">
    <location>
        <begin position="8"/>
        <end position="159"/>
    </location>
</feature>
<dbReference type="SUPFAM" id="SSF142433">
    <property type="entry name" value="CinA-like"/>
    <property type="match status" value="1"/>
</dbReference>
<evidence type="ECO:0000259" key="1">
    <source>
        <dbReference type="Pfam" id="PF02464"/>
    </source>
</evidence>
<comment type="caution">
    <text evidence="2">The sequence shown here is derived from an EMBL/GenBank/DDBJ whole genome shotgun (WGS) entry which is preliminary data.</text>
</comment>
<evidence type="ECO:0000313" key="2">
    <source>
        <dbReference type="EMBL" id="TKI05978.1"/>
    </source>
</evidence>
<dbReference type="NCBIfam" id="TIGR00199">
    <property type="entry name" value="PncC_domain"/>
    <property type="match status" value="1"/>
</dbReference>
<name>A0ABY2SLS7_9HYPH</name>
<protein>
    <submittedName>
        <fullName evidence="2">CinA family protein</fullName>
    </submittedName>
</protein>
<keyword evidence="3" id="KW-1185">Reference proteome</keyword>
<dbReference type="RefSeq" id="WP_136990439.1">
    <property type="nucleotide sequence ID" value="NZ_SZPQ01000016.1"/>
</dbReference>
<organism evidence="2 3">
    <name type="scientific">Martelella alba</name>
    <dbReference type="NCBI Taxonomy" id="2590451"/>
    <lineage>
        <taxon>Bacteria</taxon>
        <taxon>Pseudomonadati</taxon>
        <taxon>Pseudomonadota</taxon>
        <taxon>Alphaproteobacteria</taxon>
        <taxon>Hyphomicrobiales</taxon>
        <taxon>Aurantimonadaceae</taxon>
        <taxon>Martelella</taxon>
    </lineage>
</organism>